<sequence length="87" mass="9865">MSFGGADAEGLDPEIRRALEVEQAKARFQSQIHSFTDLCWDACIDKPSAKLDSKTENCLMNCVERYIDSNLMLANRFADKMKRMSSN</sequence>
<organism evidence="3 4">
    <name type="scientific">Trichoplax adhaerens</name>
    <name type="common">Trichoplax reptans</name>
    <dbReference type="NCBI Taxonomy" id="10228"/>
    <lineage>
        <taxon>Eukaryota</taxon>
        <taxon>Metazoa</taxon>
        <taxon>Placozoa</taxon>
        <taxon>Uniplacotomia</taxon>
        <taxon>Trichoplacea</taxon>
        <taxon>Trichoplacidae</taxon>
        <taxon>Trichoplax</taxon>
    </lineage>
</organism>
<dbReference type="RefSeq" id="XP_002112300.1">
    <property type="nucleotide sequence ID" value="XM_002112264.1"/>
</dbReference>
<keyword evidence="1" id="KW-0813">Transport</keyword>
<dbReference type="EMBL" id="DS985245">
    <property type="protein sequence ID" value="EDV24410.1"/>
    <property type="molecule type" value="Genomic_DNA"/>
</dbReference>
<dbReference type="AlphaFoldDB" id="B3RXF1"/>
<keyword evidence="1" id="KW-1015">Disulfide bond</keyword>
<dbReference type="SUPFAM" id="SSF144122">
    <property type="entry name" value="Tim10-like"/>
    <property type="match status" value="1"/>
</dbReference>
<comment type="subcellular location">
    <subcellularLocation>
        <location evidence="1">Mitochondrion inner membrane</location>
        <topology evidence="1">Peripheral membrane protein</topology>
        <orientation evidence="1">Intermembrane side</orientation>
    </subcellularLocation>
</comment>
<dbReference type="InterPro" id="IPR004217">
    <property type="entry name" value="Tim10-like"/>
</dbReference>
<dbReference type="InterPro" id="IPR035427">
    <property type="entry name" value="Tim10-like_dom_sf"/>
</dbReference>
<dbReference type="CTD" id="6753958"/>
<keyword evidence="1" id="KW-0653">Protein transport</keyword>
<dbReference type="HOGENOM" id="CLU_141397_1_2_1"/>
<keyword evidence="1" id="KW-0999">Mitochondrion inner membrane</keyword>
<dbReference type="OrthoDB" id="344165at2759"/>
<evidence type="ECO:0000313" key="4">
    <source>
        <dbReference type="Proteomes" id="UP000009022"/>
    </source>
</evidence>
<dbReference type="PhylomeDB" id="B3RXF1"/>
<keyword evidence="1" id="KW-0496">Mitochondrion</keyword>
<dbReference type="Proteomes" id="UP000009022">
    <property type="component" value="Unassembled WGS sequence"/>
</dbReference>
<protein>
    <recommendedName>
        <fullName evidence="1">Mitochondrial import inner membrane translocase subunit</fullName>
    </recommendedName>
</protein>
<gene>
    <name evidence="3" type="ORF">TRIADDRAFT_24994</name>
</gene>
<dbReference type="InParanoid" id="B3RXF1"/>
<dbReference type="Pfam" id="PF02953">
    <property type="entry name" value="zf-Tim10_DDP"/>
    <property type="match status" value="1"/>
</dbReference>
<comment type="subunit">
    <text evidence="1">Heterohexamer.</text>
</comment>
<comment type="similarity">
    <text evidence="1">Belongs to the small Tim family.</text>
</comment>
<keyword evidence="1" id="KW-0472">Membrane</keyword>
<dbReference type="OMA" id="CVDCFID"/>
<dbReference type="GO" id="GO:0015031">
    <property type="term" value="P:protein transport"/>
    <property type="evidence" value="ECO:0007669"/>
    <property type="project" value="UniProtKB-KW"/>
</dbReference>
<evidence type="ECO:0000313" key="3">
    <source>
        <dbReference type="EMBL" id="EDV24410.1"/>
    </source>
</evidence>
<keyword evidence="1" id="KW-0811">Translocation</keyword>
<dbReference type="STRING" id="10228.B3RXF1"/>
<dbReference type="KEGG" id="tad:TRIADDRAFT_24994"/>
<dbReference type="GO" id="GO:0005743">
    <property type="term" value="C:mitochondrial inner membrane"/>
    <property type="evidence" value="ECO:0007669"/>
    <property type="project" value="UniProtKB-SubCell"/>
</dbReference>
<dbReference type="FunCoup" id="B3RXF1">
    <property type="interactions" value="1258"/>
</dbReference>
<accession>B3RXF1</accession>
<reference evidence="3 4" key="1">
    <citation type="journal article" date="2008" name="Nature">
        <title>The Trichoplax genome and the nature of placozoans.</title>
        <authorList>
            <person name="Srivastava M."/>
            <person name="Begovic E."/>
            <person name="Chapman J."/>
            <person name="Putnam N.H."/>
            <person name="Hellsten U."/>
            <person name="Kawashima T."/>
            <person name="Kuo A."/>
            <person name="Mitros T."/>
            <person name="Salamov A."/>
            <person name="Carpenter M.L."/>
            <person name="Signorovitch A.Y."/>
            <person name="Moreno M.A."/>
            <person name="Kamm K."/>
            <person name="Grimwood J."/>
            <person name="Schmutz J."/>
            <person name="Shapiro H."/>
            <person name="Grigoriev I.V."/>
            <person name="Buss L.W."/>
            <person name="Schierwater B."/>
            <person name="Dellaporta S.L."/>
            <person name="Rokhsar D.S."/>
        </authorList>
    </citation>
    <scope>NUCLEOTIDE SEQUENCE [LARGE SCALE GENOMIC DNA]</scope>
    <source>
        <strain evidence="3 4">Grell-BS-1999</strain>
    </source>
</reference>
<keyword evidence="4" id="KW-1185">Reference proteome</keyword>
<keyword evidence="1" id="KW-0143">Chaperone</keyword>
<proteinExistence type="inferred from homology"/>
<comment type="function">
    <text evidence="1">Mitochondrial intermembrane chaperone that participates in the import and insertion of some multi-pass transmembrane proteins into the mitochondrial inner membrane. Also required for the transfer of beta-barrel precursors from the TOM complex to the sorting and assembly machinery (SAM complex) of the outer membrane. Acts as a chaperone-like protein that protects the hydrophobic precursors from aggregation and guide them through the mitochondrial intermembrane space.</text>
</comment>
<dbReference type="Gene3D" id="1.10.287.810">
    <property type="entry name" value="Mitochondrial import inner membrane translocase subunit tim13 like domains"/>
    <property type="match status" value="1"/>
</dbReference>
<evidence type="ECO:0000256" key="1">
    <source>
        <dbReference type="RuleBase" id="RU367043"/>
    </source>
</evidence>
<feature type="domain" description="Tim10-like" evidence="2">
    <location>
        <begin position="19"/>
        <end position="78"/>
    </location>
</feature>
<dbReference type="eggNOG" id="KOG3489">
    <property type="taxonomic scope" value="Eukaryota"/>
</dbReference>
<evidence type="ECO:0000259" key="2">
    <source>
        <dbReference type="Pfam" id="PF02953"/>
    </source>
</evidence>
<name>B3RXF1_TRIAD</name>
<dbReference type="GeneID" id="6753958"/>
<comment type="domain">
    <text evidence="1">The twin CX3C motif contains 4 conserved Cys residues that form 2 disulfide bonds in the mitochondrial intermembrane space.</text>
</comment>